<evidence type="ECO:0000313" key="3">
    <source>
        <dbReference type="WBParaSite" id="Pan_g143.t1"/>
    </source>
</evidence>
<dbReference type="WBParaSite" id="Pan_g143.t1">
    <property type="protein sequence ID" value="Pan_g143.t1"/>
    <property type="gene ID" value="Pan_g143"/>
</dbReference>
<keyword evidence="2" id="KW-1185">Reference proteome</keyword>
<name>A0A7E4ZS55_PANRE</name>
<sequence>MSLPHIGRSYHFRSAFTQCQPPRDGGQFVAAYGFSPIGDTGSNANGLPRCIACIHTDRSPQSRLLCLSSRASRRRRQRRKRRSSAG</sequence>
<evidence type="ECO:0000313" key="2">
    <source>
        <dbReference type="Proteomes" id="UP000492821"/>
    </source>
</evidence>
<reference evidence="2" key="1">
    <citation type="journal article" date="2013" name="Genetics">
        <title>The draft genome and transcriptome of Panagrellus redivivus are shaped by the harsh demands of a free-living lifestyle.</title>
        <authorList>
            <person name="Srinivasan J."/>
            <person name="Dillman A.R."/>
            <person name="Macchietto M.G."/>
            <person name="Heikkinen L."/>
            <person name="Lakso M."/>
            <person name="Fracchia K.M."/>
            <person name="Antoshechkin I."/>
            <person name="Mortazavi A."/>
            <person name="Wong G."/>
            <person name="Sternberg P.W."/>
        </authorList>
    </citation>
    <scope>NUCLEOTIDE SEQUENCE [LARGE SCALE GENOMIC DNA]</scope>
    <source>
        <strain evidence="2">MT8872</strain>
    </source>
</reference>
<organism evidence="2 3">
    <name type="scientific">Panagrellus redivivus</name>
    <name type="common">Microworm</name>
    <dbReference type="NCBI Taxonomy" id="6233"/>
    <lineage>
        <taxon>Eukaryota</taxon>
        <taxon>Metazoa</taxon>
        <taxon>Ecdysozoa</taxon>
        <taxon>Nematoda</taxon>
        <taxon>Chromadorea</taxon>
        <taxon>Rhabditida</taxon>
        <taxon>Tylenchina</taxon>
        <taxon>Panagrolaimomorpha</taxon>
        <taxon>Panagrolaimoidea</taxon>
        <taxon>Panagrolaimidae</taxon>
        <taxon>Panagrellus</taxon>
    </lineage>
</organism>
<dbReference type="AlphaFoldDB" id="A0A7E4ZS55"/>
<accession>A0A7E4ZS55</accession>
<feature type="region of interest" description="Disordered" evidence="1">
    <location>
        <begin position="65"/>
        <end position="86"/>
    </location>
</feature>
<protein>
    <submittedName>
        <fullName evidence="3">BPTI/Kunitz inhibitor domain-containing protein</fullName>
    </submittedName>
</protein>
<reference evidence="3" key="2">
    <citation type="submission" date="2020-10" db="UniProtKB">
        <authorList>
            <consortium name="WormBaseParasite"/>
        </authorList>
    </citation>
    <scope>IDENTIFICATION</scope>
</reference>
<dbReference type="Proteomes" id="UP000492821">
    <property type="component" value="Unassembled WGS sequence"/>
</dbReference>
<evidence type="ECO:0000256" key="1">
    <source>
        <dbReference type="SAM" id="MobiDB-lite"/>
    </source>
</evidence>
<proteinExistence type="predicted"/>
<feature type="compositionally biased region" description="Basic residues" evidence="1">
    <location>
        <begin position="71"/>
        <end position="86"/>
    </location>
</feature>